<dbReference type="InterPro" id="IPR000157">
    <property type="entry name" value="TIR_dom"/>
</dbReference>
<sequence length="294" mass="34157">MSISTIQGNIRRSKTKITDLRKKLSTEQDNYSKAMKEILNVKKTIRPTTSQSILRTKLSKIDRLQKNIANSSKEQSALNKKITDEEKKLHIYEERLLREETAQLKKMDVARTKMEREHQQSQRTLLSELTNYKHSIALQTERLVNSYDDEEKYDVFISHASDDKEDFVKPLAFLLKESGVKIWYDEYELTWGKGTRRSIDKGLSNCRFGIVVLSEAFIRKGWTNYELDGLMGRHVGESQNLILPIWHQVNYETVRKYSPSLADITALTSSKMSIEEIAEQLIALLKESSFDEEE</sequence>
<evidence type="ECO:0000313" key="3">
    <source>
        <dbReference type="EMBL" id="AXI29487.1"/>
    </source>
</evidence>
<dbReference type="SMART" id="SM00255">
    <property type="entry name" value="TIR"/>
    <property type="match status" value="1"/>
</dbReference>
<dbReference type="AlphaFoldDB" id="A0AA86LVF8"/>
<dbReference type="GO" id="GO:0007165">
    <property type="term" value="P:signal transduction"/>
    <property type="evidence" value="ECO:0007669"/>
    <property type="project" value="InterPro"/>
</dbReference>
<gene>
    <name evidence="3" type="ORF">CIB87_10870</name>
</gene>
<organism evidence="3 4">
    <name type="scientific">Priestia megaterium</name>
    <name type="common">Bacillus megaterium</name>
    <dbReference type="NCBI Taxonomy" id="1404"/>
    <lineage>
        <taxon>Bacteria</taxon>
        <taxon>Bacillati</taxon>
        <taxon>Bacillota</taxon>
        <taxon>Bacilli</taxon>
        <taxon>Bacillales</taxon>
        <taxon>Bacillaceae</taxon>
        <taxon>Priestia</taxon>
    </lineage>
</organism>
<evidence type="ECO:0000313" key="4">
    <source>
        <dbReference type="Proteomes" id="UP000253834"/>
    </source>
</evidence>
<dbReference type="Gene3D" id="3.40.50.10140">
    <property type="entry name" value="Toll/interleukin-1 receptor homology (TIR) domain"/>
    <property type="match status" value="1"/>
</dbReference>
<dbReference type="RefSeq" id="WP_114895503.1">
    <property type="nucleotide sequence ID" value="NZ_CP022674.1"/>
</dbReference>
<name>A0AA86LVF8_PRIMG</name>
<keyword evidence="1" id="KW-0175">Coiled coil</keyword>
<reference evidence="3 4" key="1">
    <citation type="submission" date="2017-07" db="EMBL/GenBank/DDBJ databases">
        <title>Isolation and development of strain Bacillus megaterium SR7 for enhanced growth and metabolite production under supercritical carbon dioxide.</title>
        <authorList>
            <person name="Freedman A.J.E."/>
            <person name="Peet K.C."/>
            <person name="Boock J.T."/>
            <person name="Penn K."/>
            <person name="Prather K.L.J."/>
            <person name="Thompson J.R."/>
        </authorList>
    </citation>
    <scope>NUCLEOTIDE SEQUENCE [LARGE SCALE GENOMIC DNA]</scope>
    <source>
        <strain evidence="3 4">SR7</strain>
    </source>
</reference>
<accession>A0AA86LVF8</accession>
<dbReference type="Proteomes" id="UP000253834">
    <property type="component" value="Chromosome"/>
</dbReference>
<dbReference type="InterPro" id="IPR035897">
    <property type="entry name" value="Toll_tir_struct_dom_sf"/>
</dbReference>
<evidence type="ECO:0000259" key="2">
    <source>
        <dbReference type="PROSITE" id="PS50104"/>
    </source>
</evidence>
<dbReference type="PROSITE" id="PS50104">
    <property type="entry name" value="TIR"/>
    <property type="match status" value="1"/>
</dbReference>
<protein>
    <recommendedName>
        <fullName evidence="2">TIR domain-containing protein</fullName>
    </recommendedName>
</protein>
<proteinExistence type="predicted"/>
<dbReference type="Pfam" id="PF13676">
    <property type="entry name" value="TIR_2"/>
    <property type="match status" value="1"/>
</dbReference>
<dbReference type="EMBL" id="CP022674">
    <property type="protein sequence ID" value="AXI29487.1"/>
    <property type="molecule type" value="Genomic_DNA"/>
</dbReference>
<evidence type="ECO:0000256" key="1">
    <source>
        <dbReference type="SAM" id="Coils"/>
    </source>
</evidence>
<feature type="domain" description="TIR" evidence="2">
    <location>
        <begin position="151"/>
        <end position="285"/>
    </location>
</feature>
<dbReference type="SUPFAM" id="SSF52200">
    <property type="entry name" value="Toll/Interleukin receptor TIR domain"/>
    <property type="match status" value="1"/>
</dbReference>
<feature type="coiled-coil region" evidence="1">
    <location>
        <begin position="10"/>
        <end position="117"/>
    </location>
</feature>